<proteinExistence type="predicted"/>
<dbReference type="KEGG" id="ptm:GSPATT00037369001"/>
<name>A0CCR7_PARTE</name>
<keyword evidence="1" id="KW-0812">Transmembrane</keyword>
<dbReference type="HOGENOM" id="CLU_2594954_0_0_1"/>
<feature type="transmembrane region" description="Helical" evidence="1">
    <location>
        <begin position="41"/>
        <end position="63"/>
    </location>
</feature>
<dbReference type="AlphaFoldDB" id="A0CCR7"/>
<accession>A0CCR7</accession>
<protein>
    <submittedName>
        <fullName evidence="2">Uncharacterized protein</fullName>
    </submittedName>
</protein>
<keyword evidence="3" id="KW-1185">Reference proteome</keyword>
<keyword evidence="1" id="KW-0472">Membrane</keyword>
<evidence type="ECO:0000256" key="1">
    <source>
        <dbReference type="SAM" id="Phobius"/>
    </source>
</evidence>
<dbReference type="EMBL" id="CT868061">
    <property type="protein sequence ID" value="CAK68584.1"/>
    <property type="molecule type" value="Genomic_DNA"/>
</dbReference>
<evidence type="ECO:0000313" key="3">
    <source>
        <dbReference type="Proteomes" id="UP000000600"/>
    </source>
</evidence>
<dbReference type="Proteomes" id="UP000000600">
    <property type="component" value="Unassembled WGS sequence"/>
</dbReference>
<dbReference type="RefSeq" id="XP_001435981.1">
    <property type="nucleotide sequence ID" value="XM_001435944.1"/>
</dbReference>
<keyword evidence="1" id="KW-1133">Transmembrane helix</keyword>
<dbReference type="InParanoid" id="A0CCR7"/>
<dbReference type="GeneID" id="5021766"/>
<gene>
    <name evidence="2" type="ORF">GSPATT00037369001</name>
</gene>
<reference evidence="2 3" key="1">
    <citation type="journal article" date="2006" name="Nature">
        <title>Global trends of whole-genome duplications revealed by the ciliate Paramecium tetraurelia.</title>
        <authorList>
            <consortium name="Genoscope"/>
            <person name="Aury J.-M."/>
            <person name="Jaillon O."/>
            <person name="Duret L."/>
            <person name="Noel B."/>
            <person name="Jubin C."/>
            <person name="Porcel B.M."/>
            <person name="Segurens B."/>
            <person name="Daubin V."/>
            <person name="Anthouard V."/>
            <person name="Aiach N."/>
            <person name="Arnaiz O."/>
            <person name="Billaut A."/>
            <person name="Beisson J."/>
            <person name="Blanc I."/>
            <person name="Bouhouche K."/>
            <person name="Camara F."/>
            <person name="Duharcourt S."/>
            <person name="Guigo R."/>
            <person name="Gogendeau D."/>
            <person name="Katinka M."/>
            <person name="Keller A.-M."/>
            <person name="Kissmehl R."/>
            <person name="Klotz C."/>
            <person name="Koll F."/>
            <person name="Le Moue A."/>
            <person name="Lepere C."/>
            <person name="Malinsky S."/>
            <person name="Nowacki M."/>
            <person name="Nowak J.K."/>
            <person name="Plattner H."/>
            <person name="Poulain J."/>
            <person name="Ruiz F."/>
            <person name="Serrano V."/>
            <person name="Zagulski M."/>
            <person name="Dessen P."/>
            <person name="Betermier M."/>
            <person name="Weissenbach J."/>
            <person name="Scarpelli C."/>
            <person name="Schachter V."/>
            <person name="Sperling L."/>
            <person name="Meyer E."/>
            <person name="Cohen J."/>
            <person name="Wincker P."/>
        </authorList>
    </citation>
    <scope>NUCLEOTIDE SEQUENCE [LARGE SCALE GENOMIC DNA]</scope>
    <source>
        <strain evidence="2 3">Stock d4-2</strain>
    </source>
</reference>
<sequence>MIQNDQNFKPTVPQGSVILSYKYLWIVIKYQRTVQKYMKPLVSNFVSCSHILNLLIYAQYLFIMNINSTLFPKQYCSIIL</sequence>
<evidence type="ECO:0000313" key="2">
    <source>
        <dbReference type="EMBL" id="CAK68584.1"/>
    </source>
</evidence>
<organism evidence="2 3">
    <name type="scientific">Paramecium tetraurelia</name>
    <dbReference type="NCBI Taxonomy" id="5888"/>
    <lineage>
        <taxon>Eukaryota</taxon>
        <taxon>Sar</taxon>
        <taxon>Alveolata</taxon>
        <taxon>Ciliophora</taxon>
        <taxon>Intramacronucleata</taxon>
        <taxon>Oligohymenophorea</taxon>
        <taxon>Peniculida</taxon>
        <taxon>Parameciidae</taxon>
        <taxon>Paramecium</taxon>
    </lineage>
</organism>